<dbReference type="Pfam" id="PF00076">
    <property type="entry name" value="RRM_1"/>
    <property type="match status" value="1"/>
</dbReference>
<dbReference type="InterPro" id="IPR000504">
    <property type="entry name" value="RRM_dom"/>
</dbReference>
<dbReference type="Gene3D" id="3.30.70.330">
    <property type="match status" value="1"/>
</dbReference>
<sequence>MSTSAAVIADSSILSDPANNSPGASDNDSQKFTIVVRNLPPNFQVDNFKALVNEKIDELRQLPGTTQSIVLDDVAILSPGIGSVSVRGLQNASLLLDRIQNLPIEGNFLFAFIDWTKTESLPSGSPTAAPAMATTSSFDSVAGSATTSAHDFPTPIPGSADTSFVSMSLPVVHPGSMHHHPGSSTASSITSPRINNPMLPVLPPSNLYINNHFSYHPGSGFVPFNSNEYWMHPPPGVHSLPPPPLPHVHQHPSPQMPQPPLQFYQQHNPLHQPMVPYSPHFKPHNNYYAHHHYYGDGGPSGAYKHAHLPRLFIGNIPYATRWQILKSHLSAAGDIQRVEIAMDHEQRSKGFAIATFYNREDALNAIEMFDGKTFLGRELTVRFDKFSNTHHHYGNSNTHNNNGSSSNNNAGNGGSNNSSSG</sequence>
<evidence type="ECO:0000256" key="3">
    <source>
        <dbReference type="SAM" id="MobiDB-lite"/>
    </source>
</evidence>
<dbReference type="SUPFAM" id="SSF54928">
    <property type="entry name" value="RNA-binding domain, RBD"/>
    <property type="match status" value="1"/>
</dbReference>
<evidence type="ECO:0000313" key="5">
    <source>
        <dbReference type="EMBL" id="CDO57902.1"/>
    </source>
</evidence>
<dbReference type="PANTHER" id="PTHR23003:SF3">
    <property type="entry name" value="FI21236P1-RELATED"/>
    <property type="match status" value="1"/>
</dbReference>
<dbReference type="PANTHER" id="PTHR23003">
    <property type="entry name" value="RNA RECOGNITION MOTIF RRM DOMAIN CONTAINING PROTEIN"/>
    <property type="match status" value="1"/>
</dbReference>
<name>A0A0J9XKH3_GEOCN</name>
<gene>
    <name evidence="5" type="ORF">BN980_GECA27s00373g</name>
</gene>
<dbReference type="Proteomes" id="UP000242525">
    <property type="component" value="Unassembled WGS sequence"/>
</dbReference>
<dbReference type="AlphaFoldDB" id="A0A0J9XKH3"/>
<evidence type="ECO:0000313" key="6">
    <source>
        <dbReference type="Proteomes" id="UP000242525"/>
    </source>
</evidence>
<dbReference type="GO" id="GO:0005634">
    <property type="term" value="C:nucleus"/>
    <property type="evidence" value="ECO:0007669"/>
    <property type="project" value="TreeGrafter"/>
</dbReference>
<reference evidence="5" key="1">
    <citation type="submission" date="2014-03" db="EMBL/GenBank/DDBJ databases">
        <authorList>
            <person name="Casaregola S."/>
        </authorList>
    </citation>
    <scope>NUCLEOTIDE SEQUENCE [LARGE SCALE GENOMIC DNA]</scope>
    <source>
        <strain evidence="5">CLIB 918</strain>
    </source>
</reference>
<evidence type="ECO:0000256" key="1">
    <source>
        <dbReference type="ARBA" id="ARBA00022884"/>
    </source>
</evidence>
<accession>A0A0J9XKH3</accession>
<evidence type="ECO:0000259" key="4">
    <source>
        <dbReference type="PROSITE" id="PS50102"/>
    </source>
</evidence>
<feature type="domain" description="RRM" evidence="4">
    <location>
        <begin position="309"/>
        <end position="386"/>
    </location>
</feature>
<keyword evidence="1 2" id="KW-0694">RNA-binding</keyword>
<dbReference type="STRING" id="1173061.A0A0J9XKH3"/>
<dbReference type="GO" id="GO:1990904">
    <property type="term" value="C:ribonucleoprotein complex"/>
    <property type="evidence" value="ECO:0007669"/>
    <property type="project" value="TreeGrafter"/>
</dbReference>
<dbReference type="PROSITE" id="PS50102">
    <property type="entry name" value="RRM"/>
    <property type="match status" value="1"/>
</dbReference>
<dbReference type="CDD" id="cd00590">
    <property type="entry name" value="RRM_SF"/>
    <property type="match status" value="1"/>
</dbReference>
<dbReference type="InterPro" id="IPR035979">
    <property type="entry name" value="RBD_domain_sf"/>
</dbReference>
<comment type="caution">
    <text evidence="5">The sequence shown here is derived from an EMBL/GenBank/DDBJ whole genome shotgun (WGS) entry which is preliminary data.</text>
</comment>
<dbReference type="InterPro" id="IPR050374">
    <property type="entry name" value="RRT5_SRSF_SR"/>
</dbReference>
<dbReference type="InterPro" id="IPR012677">
    <property type="entry name" value="Nucleotide-bd_a/b_plait_sf"/>
</dbReference>
<protein>
    <recommendedName>
        <fullName evidence="4">RRM domain-containing protein</fullName>
    </recommendedName>
</protein>
<organism evidence="5 6">
    <name type="scientific">Geotrichum candidum</name>
    <name type="common">Oospora lactis</name>
    <name type="synonym">Dipodascus geotrichum</name>
    <dbReference type="NCBI Taxonomy" id="1173061"/>
    <lineage>
        <taxon>Eukaryota</taxon>
        <taxon>Fungi</taxon>
        <taxon>Dikarya</taxon>
        <taxon>Ascomycota</taxon>
        <taxon>Saccharomycotina</taxon>
        <taxon>Dipodascomycetes</taxon>
        <taxon>Dipodascales</taxon>
        <taxon>Dipodascaceae</taxon>
        <taxon>Geotrichum</taxon>
    </lineage>
</organism>
<feature type="region of interest" description="Disordered" evidence="3">
    <location>
        <begin position="392"/>
        <end position="421"/>
    </location>
</feature>
<dbReference type="OrthoDB" id="1099063at2759"/>
<dbReference type="GO" id="GO:0003729">
    <property type="term" value="F:mRNA binding"/>
    <property type="evidence" value="ECO:0007669"/>
    <property type="project" value="TreeGrafter"/>
</dbReference>
<feature type="compositionally biased region" description="Low complexity" evidence="3">
    <location>
        <begin position="394"/>
        <end position="421"/>
    </location>
</feature>
<dbReference type="SMART" id="SM00360">
    <property type="entry name" value="RRM"/>
    <property type="match status" value="1"/>
</dbReference>
<dbReference type="GO" id="GO:0005737">
    <property type="term" value="C:cytoplasm"/>
    <property type="evidence" value="ECO:0007669"/>
    <property type="project" value="TreeGrafter"/>
</dbReference>
<evidence type="ECO:0000256" key="2">
    <source>
        <dbReference type="PROSITE-ProRule" id="PRU00176"/>
    </source>
</evidence>
<keyword evidence="6" id="KW-1185">Reference proteome</keyword>
<proteinExistence type="predicted"/>
<dbReference type="EMBL" id="CCBN010000027">
    <property type="protein sequence ID" value="CDO57902.1"/>
    <property type="molecule type" value="Genomic_DNA"/>
</dbReference>